<dbReference type="InterPro" id="IPR011664">
    <property type="entry name" value="Abi_system_AbiD/AbiF-like"/>
</dbReference>
<dbReference type="Proteomes" id="UP000595895">
    <property type="component" value="Chromosome"/>
</dbReference>
<evidence type="ECO:0000313" key="1">
    <source>
        <dbReference type="EMBL" id="QQM66922.1"/>
    </source>
</evidence>
<reference evidence="1 2" key="1">
    <citation type="submission" date="2020-12" db="EMBL/GenBank/DDBJ databases">
        <authorList>
            <person name="Zhou J."/>
        </authorList>
    </citation>
    <scope>NUCLEOTIDE SEQUENCE [LARGE SCALE GENOMIC DNA]</scope>
    <source>
        <strain evidence="1 2">CCUG 61299</strain>
    </source>
</reference>
<dbReference type="EMBL" id="CP066802">
    <property type="protein sequence ID" value="QQM66922.1"/>
    <property type="molecule type" value="Genomic_DNA"/>
</dbReference>
<keyword evidence="2" id="KW-1185">Reference proteome</keyword>
<sequence>MDIDEALAQQWLTNVSCYRLSAYWYPARTRDERGARSDSFHEGTAFKDVVALYEADRRLRTLIHDGMERIEITMRARIGELLCADDPLAYNEPHRFRSNFNHALWIETARRRIDRARGCNESIRHYRDEYGGRHPFWVLAEVLDFSDLSRLFQGLHPQGQHSIAEGLGIVIDLSALSISQRRRVISSSPFTSWLEQLTILRNTCAHHGRVWNKHFIPATTAALRTQHALSSLPEGQSERIFGSLTVMAYLLRVTSPGTTWPEKVATLVNDDFLPNPLVSPGSLGVPASWSRRL</sequence>
<organism evidence="1 2">
    <name type="scientific">Actinomyces weissii</name>
    <dbReference type="NCBI Taxonomy" id="675090"/>
    <lineage>
        <taxon>Bacteria</taxon>
        <taxon>Bacillati</taxon>
        <taxon>Actinomycetota</taxon>
        <taxon>Actinomycetes</taxon>
        <taxon>Actinomycetales</taxon>
        <taxon>Actinomycetaceae</taxon>
        <taxon>Actinomyces</taxon>
    </lineage>
</organism>
<dbReference type="KEGG" id="awe:JG540_07640"/>
<protein>
    <submittedName>
        <fullName evidence="1">Abi family protein</fullName>
    </submittedName>
</protein>
<gene>
    <name evidence="1" type="ORF">JG540_07640</name>
</gene>
<name>A0A7T7M8Q6_9ACTO</name>
<dbReference type="Pfam" id="PF07751">
    <property type="entry name" value="Abi_2"/>
    <property type="match status" value="1"/>
</dbReference>
<evidence type="ECO:0000313" key="2">
    <source>
        <dbReference type="Proteomes" id="UP000595895"/>
    </source>
</evidence>
<accession>A0A7T7M8Q6</accession>
<dbReference type="RefSeq" id="WP_200275091.1">
    <property type="nucleotide sequence ID" value="NZ_CP066802.1"/>
</dbReference>
<proteinExistence type="predicted"/>
<dbReference type="AlphaFoldDB" id="A0A7T7M8Q6"/>